<organism evidence="1 2">
    <name type="scientific">Nocardia rhizosphaerae</name>
    <dbReference type="NCBI Taxonomy" id="1691571"/>
    <lineage>
        <taxon>Bacteria</taxon>
        <taxon>Bacillati</taxon>
        <taxon>Actinomycetota</taxon>
        <taxon>Actinomycetes</taxon>
        <taxon>Mycobacteriales</taxon>
        <taxon>Nocardiaceae</taxon>
        <taxon>Nocardia</taxon>
    </lineage>
</organism>
<dbReference type="EMBL" id="JBHSBA010000003">
    <property type="protein sequence ID" value="MFC4123690.1"/>
    <property type="molecule type" value="Genomic_DNA"/>
</dbReference>
<proteinExistence type="predicted"/>
<evidence type="ECO:0000313" key="1">
    <source>
        <dbReference type="EMBL" id="MFC4123690.1"/>
    </source>
</evidence>
<keyword evidence="2" id="KW-1185">Reference proteome</keyword>
<dbReference type="Proteomes" id="UP001595767">
    <property type="component" value="Unassembled WGS sequence"/>
</dbReference>
<gene>
    <name evidence="1" type="ORF">ACFOW8_01965</name>
</gene>
<evidence type="ECO:0000313" key="2">
    <source>
        <dbReference type="Proteomes" id="UP001595767"/>
    </source>
</evidence>
<dbReference type="RefSeq" id="WP_378544495.1">
    <property type="nucleotide sequence ID" value="NZ_JBHSBA010000003.1"/>
</dbReference>
<accession>A0ABV8KYV5</accession>
<reference evidence="2" key="1">
    <citation type="journal article" date="2019" name="Int. J. Syst. Evol. Microbiol.">
        <title>The Global Catalogue of Microorganisms (GCM) 10K type strain sequencing project: providing services to taxonomists for standard genome sequencing and annotation.</title>
        <authorList>
            <consortium name="The Broad Institute Genomics Platform"/>
            <consortium name="The Broad Institute Genome Sequencing Center for Infectious Disease"/>
            <person name="Wu L."/>
            <person name="Ma J."/>
        </authorList>
    </citation>
    <scope>NUCLEOTIDE SEQUENCE [LARGE SCALE GENOMIC DNA]</scope>
    <source>
        <strain evidence="2">CGMCC 4.7204</strain>
    </source>
</reference>
<protein>
    <submittedName>
        <fullName evidence="1">Uncharacterized protein</fullName>
    </submittedName>
</protein>
<name>A0ABV8KYV5_9NOCA</name>
<comment type="caution">
    <text evidence="1">The sequence shown here is derived from an EMBL/GenBank/DDBJ whole genome shotgun (WGS) entry which is preliminary data.</text>
</comment>
<sequence>MSESASLACSECRVQIDLGKAVKDLSRVRYFHSGDSDKKRNPDNGLISAVLWKFLAEHGYHGVRVYSDYDAKYDDEVAGYEEIGGDGIGEVSLRDYVANWSGWSLG</sequence>